<organism evidence="1 2">
    <name type="scientific">Ascaris lumbricoides</name>
    <name type="common">Giant roundworm</name>
    <dbReference type="NCBI Taxonomy" id="6252"/>
    <lineage>
        <taxon>Eukaryota</taxon>
        <taxon>Metazoa</taxon>
        <taxon>Ecdysozoa</taxon>
        <taxon>Nematoda</taxon>
        <taxon>Chromadorea</taxon>
        <taxon>Rhabditida</taxon>
        <taxon>Spirurina</taxon>
        <taxon>Ascaridomorpha</taxon>
        <taxon>Ascaridoidea</taxon>
        <taxon>Ascarididae</taxon>
        <taxon>Ascaris</taxon>
    </lineage>
</organism>
<protein>
    <submittedName>
        <fullName evidence="2">Uncharacterized protein</fullName>
    </submittedName>
</protein>
<dbReference type="AlphaFoldDB" id="A0A9J2P4R6"/>
<keyword evidence="1" id="KW-1185">Reference proteome</keyword>
<dbReference type="WBParaSite" id="ALUE_0000452401-mRNA-1">
    <property type="protein sequence ID" value="ALUE_0000452401-mRNA-1"/>
    <property type="gene ID" value="ALUE_0000452401"/>
</dbReference>
<sequence>MLAASRLCDLCAADPGTQPPPGVSLPIRLHAPEADAYFLLFDPSQHLSFTLFAFSSSDRPALHHFYSMVDEPHSVTFFTFAYNSFKGRARRMFELE</sequence>
<dbReference type="Proteomes" id="UP000036681">
    <property type="component" value="Unplaced"/>
</dbReference>
<evidence type="ECO:0000313" key="1">
    <source>
        <dbReference type="Proteomes" id="UP000036681"/>
    </source>
</evidence>
<name>A0A9J2P4R6_ASCLU</name>
<accession>A0A9J2P4R6</accession>
<reference evidence="2" key="1">
    <citation type="submission" date="2023-03" db="UniProtKB">
        <authorList>
            <consortium name="WormBaseParasite"/>
        </authorList>
    </citation>
    <scope>IDENTIFICATION</scope>
</reference>
<evidence type="ECO:0000313" key="2">
    <source>
        <dbReference type="WBParaSite" id="ALUE_0000452401-mRNA-1"/>
    </source>
</evidence>
<proteinExistence type="predicted"/>